<reference evidence="2" key="1">
    <citation type="submission" date="2021-01" db="EMBL/GenBank/DDBJ databases">
        <title>Lacisediminihabitans sp. nov. strain G11-30, isolated from Antarctic Soil.</title>
        <authorList>
            <person name="Li J."/>
        </authorList>
    </citation>
    <scope>NUCLEOTIDE SEQUENCE</scope>
    <source>
        <strain evidence="2">G11-30</strain>
    </source>
</reference>
<dbReference type="RefSeq" id="WP_200554687.1">
    <property type="nucleotide sequence ID" value="NZ_JAEPES010000001.1"/>
</dbReference>
<gene>
    <name evidence="2" type="ORF">IV501_01750</name>
</gene>
<name>A0A934SJC6_9MICO</name>
<evidence type="ECO:0000259" key="1">
    <source>
        <dbReference type="Pfam" id="PF12804"/>
    </source>
</evidence>
<feature type="domain" description="MobA-like NTP transferase" evidence="1">
    <location>
        <begin position="6"/>
        <end position="163"/>
    </location>
</feature>
<protein>
    <submittedName>
        <fullName evidence="2">Nucleotidyltransferase family protein</fullName>
    </submittedName>
</protein>
<comment type="caution">
    <text evidence="2">The sequence shown here is derived from an EMBL/GenBank/DDBJ whole genome shotgun (WGS) entry which is preliminary data.</text>
</comment>
<dbReference type="Gene3D" id="3.90.550.10">
    <property type="entry name" value="Spore Coat Polysaccharide Biosynthesis Protein SpsA, Chain A"/>
    <property type="match status" value="1"/>
</dbReference>
<dbReference type="AlphaFoldDB" id="A0A934SJC6"/>
<dbReference type="PANTHER" id="PTHR43777:SF1">
    <property type="entry name" value="MOLYBDENUM COFACTOR CYTIDYLYLTRANSFERASE"/>
    <property type="match status" value="1"/>
</dbReference>
<dbReference type="PANTHER" id="PTHR43777">
    <property type="entry name" value="MOLYBDENUM COFACTOR CYTIDYLYLTRANSFERASE"/>
    <property type="match status" value="1"/>
</dbReference>
<dbReference type="Proteomes" id="UP000636458">
    <property type="component" value="Unassembled WGS sequence"/>
</dbReference>
<dbReference type="EMBL" id="JAEPES010000001">
    <property type="protein sequence ID" value="MBK4346346.1"/>
    <property type="molecule type" value="Genomic_DNA"/>
</dbReference>
<dbReference type="SUPFAM" id="SSF53448">
    <property type="entry name" value="Nucleotide-diphospho-sugar transferases"/>
    <property type="match status" value="1"/>
</dbReference>
<dbReference type="Pfam" id="PF12804">
    <property type="entry name" value="NTP_transf_3"/>
    <property type="match status" value="1"/>
</dbReference>
<dbReference type="InterPro" id="IPR029044">
    <property type="entry name" value="Nucleotide-diphossugar_trans"/>
</dbReference>
<evidence type="ECO:0000313" key="2">
    <source>
        <dbReference type="EMBL" id="MBK4346346.1"/>
    </source>
</evidence>
<evidence type="ECO:0000313" key="3">
    <source>
        <dbReference type="Proteomes" id="UP000636458"/>
    </source>
</evidence>
<accession>A0A934SJC6</accession>
<dbReference type="InterPro" id="IPR025877">
    <property type="entry name" value="MobA-like_NTP_Trfase"/>
</dbReference>
<dbReference type="GO" id="GO:0016779">
    <property type="term" value="F:nucleotidyltransferase activity"/>
    <property type="evidence" value="ECO:0007669"/>
    <property type="project" value="UniProtKB-ARBA"/>
</dbReference>
<keyword evidence="3" id="KW-1185">Reference proteome</keyword>
<dbReference type="CDD" id="cd04182">
    <property type="entry name" value="GT_2_like_f"/>
    <property type="match status" value="1"/>
</dbReference>
<sequence>MTDLTGIVLAAGAGRRMGAPKSLMRTVSGDPWSARAVDFLRESGCDRFIVVLGAEVERSSALAPVDAEIVVAEHWEQGMSASLRAGILAASGAAALITLVDLPELPSSVGQRVVGDTFSGSTLRRAVFLGRPGHPVLVGAEHWQPLIATLDGDRGAQSYLKANDALEIECGDLSDGRDIDT</sequence>
<organism evidence="2 3">
    <name type="scientific">Lacisediminihabitans changchengi</name>
    <dbReference type="NCBI Taxonomy" id="2787634"/>
    <lineage>
        <taxon>Bacteria</taxon>
        <taxon>Bacillati</taxon>
        <taxon>Actinomycetota</taxon>
        <taxon>Actinomycetes</taxon>
        <taxon>Micrococcales</taxon>
        <taxon>Microbacteriaceae</taxon>
        <taxon>Lacisediminihabitans</taxon>
    </lineage>
</organism>
<proteinExistence type="predicted"/>